<comment type="caution">
    <text evidence="2">The sequence shown here is derived from an EMBL/GenBank/DDBJ whole genome shotgun (WGS) entry which is preliminary data.</text>
</comment>
<evidence type="ECO:0000313" key="2">
    <source>
        <dbReference type="EMBL" id="KAA6394435.1"/>
    </source>
</evidence>
<accession>A0A5J4WJG8</accession>
<dbReference type="EMBL" id="SNRW01001944">
    <property type="protein sequence ID" value="KAA6394435.1"/>
    <property type="molecule type" value="Genomic_DNA"/>
</dbReference>
<feature type="compositionally biased region" description="Basic and acidic residues" evidence="1">
    <location>
        <begin position="19"/>
        <end position="33"/>
    </location>
</feature>
<sequence>MPPKPKKKFAMNWGESTQEGEKEKDKEKDKEIDTSVMPMFSKPKKQFAMNWGESTQEKEKDKEINTSVMPMFSKPKKKFAMNWDDNTKIENQQPIKQEIPVSTTISKELREQADDSQQFKLLQQQQHQQQINLMKMNWGDDPDITTSKLGERIIVKQFNQLQKQSTCYAGNIGRIEQR</sequence>
<dbReference type="Proteomes" id="UP000324800">
    <property type="component" value="Unassembled WGS sequence"/>
</dbReference>
<protein>
    <submittedName>
        <fullName evidence="2">Uncharacterized protein</fullName>
    </submittedName>
</protein>
<name>A0A5J4WJG8_9EUKA</name>
<proteinExistence type="predicted"/>
<evidence type="ECO:0000256" key="1">
    <source>
        <dbReference type="SAM" id="MobiDB-lite"/>
    </source>
</evidence>
<organism evidence="2 3">
    <name type="scientific">Streblomastix strix</name>
    <dbReference type="NCBI Taxonomy" id="222440"/>
    <lineage>
        <taxon>Eukaryota</taxon>
        <taxon>Metamonada</taxon>
        <taxon>Preaxostyla</taxon>
        <taxon>Oxymonadida</taxon>
        <taxon>Streblomastigidae</taxon>
        <taxon>Streblomastix</taxon>
    </lineage>
</organism>
<feature type="region of interest" description="Disordered" evidence="1">
    <location>
        <begin position="1"/>
        <end position="73"/>
    </location>
</feature>
<evidence type="ECO:0000313" key="3">
    <source>
        <dbReference type="Proteomes" id="UP000324800"/>
    </source>
</evidence>
<feature type="compositionally biased region" description="Basic and acidic residues" evidence="1">
    <location>
        <begin position="55"/>
        <end position="64"/>
    </location>
</feature>
<dbReference type="AlphaFoldDB" id="A0A5J4WJG8"/>
<gene>
    <name evidence="2" type="ORF">EZS28_010038</name>
</gene>
<reference evidence="2 3" key="1">
    <citation type="submission" date="2019-03" db="EMBL/GenBank/DDBJ databases">
        <title>Single cell metagenomics reveals metabolic interactions within the superorganism composed of flagellate Streblomastix strix and complex community of Bacteroidetes bacteria on its surface.</title>
        <authorList>
            <person name="Treitli S.C."/>
            <person name="Kolisko M."/>
            <person name="Husnik F."/>
            <person name="Keeling P."/>
            <person name="Hampl V."/>
        </authorList>
    </citation>
    <scope>NUCLEOTIDE SEQUENCE [LARGE SCALE GENOMIC DNA]</scope>
    <source>
        <strain evidence="2">ST1C</strain>
    </source>
</reference>